<dbReference type="RefSeq" id="WP_379019954.1">
    <property type="nucleotide sequence ID" value="NZ_JBHRTA010000009.1"/>
</dbReference>
<accession>A0ABV7JJ19</accession>
<evidence type="ECO:0000313" key="2">
    <source>
        <dbReference type="EMBL" id="MFC3196844.1"/>
    </source>
</evidence>
<dbReference type="PANTHER" id="PTHR10900:SF77">
    <property type="entry name" value="FI19380P1"/>
    <property type="match status" value="1"/>
</dbReference>
<dbReference type="EMBL" id="JBHRTA010000009">
    <property type="protein sequence ID" value="MFC3196844.1"/>
    <property type="molecule type" value="Genomic_DNA"/>
</dbReference>
<feature type="domain" description="FAS1" evidence="1">
    <location>
        <begin position="180"/>
        <end position="312"/>
    </location>
</feature>
<keyword evidence="3" id="KW-1185">Reference proteome</keyword>
<evidence type="ECO:0000259" key="1">
    <source>
        <dbReference type="PROSITE" id="PS50213"/>
    </source>
</evidence>
<dbReference type="SUPFAM" id="SSF82153">
    <property type="entry name" value="FAS1 domain"/>
    <property type="match status" value="2"/>
</dbReference>
<name>A0ABV7JJ19_9SPHI</name>
<dbReference type="InterPro" id="IPR050904">
    <property type="entry name" value="Adhesion/Biosynth-related"/>
</dbReference>
<dbReference type="Proteomes" id="UP001595526">
    <property type="component" value="Unassembled WGS sequence"/>
</dbReference>
<reference evidence="3" key="1">
    <citation type="journal article" date="2019" name="Int. J. Syst. Evol. Microbiol.">
        <title>The Global Catalogue of Microorganisms (GCM) 10K type strain sequencing project: providing services to taxonomists for standard genome sequencing and annotation.</title>
        <authorList>
            <consortium name="The Broad Institute Genomics Platform"/>
            <consortium name="The Broad Institute Genome Sequencing Center for Infectious Disease"/>
            <person name="Wu L."/>
            <person name="Ma J."/>
        </authorList>
    </citation>
    <scope>NUCLEOTIDE SEQUENCE [LARGE SCALE GENOMIC DNA]</scope>
    <source>
        <strain evidence="3">KCTC 52416</strain>
    </source>
</reference>
<organism evidence="2 3">
    <name type="scientific">Parapedobacter deserti</name>
    <dbReference type="NCBI Taxonomy" id="1912957"/>
    <lineage>
        <taxon>Bacteria</taxon>
        <taxon>Pseudomonadati</taxon>
        <taxon>Bacteroidota</taxon>
        <taxon>Sphingobacteriia</taxon>
        <taxon>Sphingobacteriales</taxon>
        <taxon>Sphingobacteriaceae</taxon>
        <taxon>Parapedobacter</taxon>
    </lineage>
</organism>
<dbReference type="PANTHER" id="PTHR10900">
    <property type="entry name" value="PERIOSTIN-RELATED"/>
    <property type="match status" value="1"/>
</dbReference>
<evidence type="ECO:0000313" key="3">
    <source>
        <dbReference type="Proteomes" id="UP001595526"/>
    </source>
</evidence>
<dbReference type="PROSITE" id="PS50213">
    <property type="entry name" value="FAS1"/>
    <property type="match status" value="2"/>
</dbReference>
<dbReference type="InterPro" id="IPR036378">
    <property type="entry name" value="FAS1_dom_sf"/>
</dbReference>
<proteinExistence type="predicted"/>
<dbReference type="InterPro" id="IPR000782">
    <property type="entry name" value="FAS1_domain"/>
</dbReference>
<dbReference type="SMART" id="SM00554">
    <property type="entry name" value="FAS1"/>
    <property type="match status" value="2"/>
</dbReference>
<gene>
    <name evidence="2" type="ORF">ACFOET_04380</name>
</gene>
<sequence>MKRLYVIFWCVGVMASLQGCDKQFSGARYDNTDELQLMDYIDSREDLAVYREMVDYIGQRNLLKTAGRYTVFAPTDNAFELLFADLAQQGHAISSITDASPEFWMDFFRYHLLDRRVNTNEFVPGPLPYPTAYLEKYILADISDSYAAIRLNNTATITEYNITLANGYLNIINEVLMPPTRSMYEMLEATGKYGIMLGLLDEYGYGDYLRDSALTLLIESDEVLQRHQFSIDLIDDVDDWLRYHIIPDSGYFLNLLTAQRFYSLYPHESLSFHSDAFGQYYVNEDFRFNQSRDFGIDRVAANGIYHALDTVLSIVEARPSTIRLNLYPPGSPYGAQNVFTQAPARILLNTGTRSYHQNQEFRITQFNAQQVGDYFWMTVPDVPRGKYRIRMLHRGGGARGSFMTIYNDRIVRDDIVMNRADGLFEEWDYLSYNHCGDIEVEEREDVTIYFVFTAFGSNPNPNYCCDLLMDMLELIPITD</sequence>
<feature type="domain" description="FAS1" evidence="1">
    <location>
        <begin position="34"/>
        <end position="176"/>
    </location>
</feature>
<dbReference type="Gene3D" id="2.30.180.10">
    <property type="entry name" value="FAS1 domain"/>
    <property type="match status" value="2"/>
</dbReference>
<dbReference type="PROSITE" id="PS51257">
    <property type="entry name" value="PROKAR_LIPOPROTEIN"/>
    <property type="match status" value="1"/>
</dbReference>
<comment type="caution">
    <text evidence="2">The sequence shown here is derived from an EMBL/GenBank/DDBJ whole genome shotgun (WGS) entry which is preliminary data.</text>
</comment>
<protein>
    <submittedName>
        <fullName evidence="2">Fasciclin domain-containing protein</fullName>
    </submittedName>
</protein>
<dbReference type="Pfam" id="PF02469">
    <property type="entry name" value="Fasciclin"/>
    <property type="match status" value="2"/>
</dbReference>